<dbReference type="AlphaFoldDB" id="A0A366IFS2"/>
<dbReference type="Pfam" id="PF10050">
    <property type="entry name" value="DUF2284"/>
    <property type="match status" value="1"/>
</dbReference>
<evidence type="ECO:0000313" key="1">
    <source>
        <dbReference type="EMBL" id="RBP70007.1"/>
    </source>
</evidence>
<dbReference type="OrthoDB" id="5420534at2"/>
<accession>A0A366IFS2</accession>
<dbReference type="RefSeq" id="WP_113919220.1">
    <property type="nucleotide sequence ID" value="NZ_QNRX01000001.1"/>
</dbReference>
<name>A0A366IFS2_9FIRM</name>
<evidence type="ECO:0000313" key="2">
    <source>
        <dbReference type="Proteomes" id="UP000253490"/>
    </source>
</evidence>
<dbReference type="InterPro" id="IPR019271">
    <property type="entry name" value="DUF2284_metal-binding"/>
</dbReference>
<organism evidence="1 2">
    <name type="scientific">Alkalibaculum bacchi</name>
    <dbReference type="NCBI Taxonomy" id="645887"/>
    <lineage>
        <taxon>Bacteria</taxon>
        <taxon>Bacillati</taxon>
        <taxon>Bacillota</taxon>
        <taxon>Clostridia</taxon>
        <taxon>Eubacteriales</taxon>
        <taxon>Eubacteriaceae</taxon>
        <taxon>Alkalibaculum</taxon>
    </lineage>
</organism>
<comment type="caution">
    <text evidence="1">The sequence shown here is derived from an EMBL/GenBank/DDBJ whole genome shotgun (WGS) entry which is preliminary data.</text>
</comment>
<dbReference type="Proteomes" id="UP000253490">
    <property type="component" value="Unassembled WGS sequence"/>
</dbReference>
<keyword evidence="2" id="KW-1185">Reference proteome</keyword>
<protein>
    <submittedName>
        <fullName evidence="1">Putative metal-binding protein</fullName>
    </submittedName>
</protein>
<gene>
    <name evidence="1" type="ORF">DES36_10158</name>
</gene>
<dbReference type="EMBL" id="QNRX01000001">
    <property type="protein sequence ID" value="RBP70007.1"/>
    <property type="molecule type" value="Genomic_DNA"/>
</dbReference>
<reference evidence="1 2" key="1">
    <citation type="submission" date="2018-06" db="EMBL/GenBank/DDBJ databases">
        <title>Genomic Encyclopedia of Type Strains, Phase IV (KMG-IV): sequencing the most valuable type-strain genomes for metagenomic binning, comparative biology and taxonomic classification.</title>
        <authorList>
            <person name="Goeker M."/>
        </authorList>
    </citation>
    <scope>NUCLEOTIDE SEQUENCE [LARGE SCALE GENOMIC DNA]</scope>
    <source>
        <strain evidence="1 2">DSM 22112</strain>
    </source>
</reference>
<proteinExistence type="predicted"/>
<sequence length="179" mass="19746">MVDYDKIKELALESGFTHIGDLDADLIELRTEVRDMCAENKCKSYGKNWSCPPGCGTLSECEDKIRKFKKGLILQTTGELEDSFDFEAMTEINEAHGKAIADFAKKIGGIYPEAMVLGAGACTICKECTYPDEPCRFPDKMIASMEAYGIVVSDICSANNIPYYYGPNTLTYVGCVLID</sequence>